<feature type="domain" description="Small ribosomal subunit protein uS7" evidence="7">
    <location>
        <begin position="70"/>
        <end position="248"/>
    </location>
</feature>
<feature type="region of interest" description="Disordered" evidence="6">
    <location>
        <begin position="1"/>
        <end position="25"/>
    </location>
</feature>
<dbReference type="InterPro" id="IPR000235">
    <property type="entry name" value="Ribosomal_uS7"/>
</dbReference>
<evidence type="ECO:0000313" key="9">
    <source>
        <dbReference type="Proteomes" id="UP001208689"/>
    </source>
</evidence>
<dbReference type="CDD" id="cd14867">
    <property type="entry name" value="uS7_Eukaryote"/>
    <property type="match status" value="1"/>
</dbReference>
<keyword evidence="3 8" id="KW-0689">Ribosomal protein</keyword>
<dbReference type="NCBIfam" id="NF003106">
    <property type="entry name" value="PRK04027.1"/>
    <property type="match status" value="1"/>
</dbReference>
<evidence type="ECO:0000313" key="8">
    <source>
        <dbReference type="EMBL" id="UYP45284.1"/>
    </source>
</evidence>
<dbReference type="SUPFAM" id="SSF47973">
    <property type="entry name" value="Ribosomal protein S7"/>
    <property type="match status" value="1"/>
</dbReference>
<protein>
    <recommendedName>
        <fullName evidence="5">30S ribosomal protein S7</fullName>
    </recommendedName>
</protein>
<dbReference type="GO" id="GO:0005840">
    <property type="term" value="C:ribosome"/>
    <property type="evidence" value="ECO:0007669"/>
    <property type="project" value="UniProtKB-KW"/>
</dbReference>
<keyword evidence="9" id="KW-1185">Reference proteome</keyword>
<gene>
    <name evidence="8" type="ORF">NEF87_001569</name>
</gene>
<feature type="compositionally biased region" description="Acidic residues" evidence="6">
    <location>
        <begin position="10"/>
        <end position="25"/>
    </location>
</feature>
<dbReference type="NCBIfam" id="TIGR01028">
    <property type="entry name" value="uS7_euk_arch"/>
    <property type="match status" value="1"/>
</dbReference>
<dbReference type="Gene3D" id="1.10.455.10">
    <property type="entry name" value="Ribosomal protein S7 domain"/>
    <property type="match status" value="1"/>
</dbReference>
<dbReference type="InterPro" id="IPR036823">
    <property type="entry name" value="Ribosomal_uS7_dom_sf"/>
</dbReference>
<evidence type="ECO:0000256" key="1">
    <source>
        <dbReference type="ARBA" id="ARBA00007151"/>
    </source>
</evidence>
<reference evidence="8" key="1">
    <citation type="submission" date="2022-09" db="EMBL/GenBank/DDBJ databases">
        <title>Actin cytoskeleton and complex cell architecture in an #Asgard archaeon.</title>
        <authorList>
            <person name="Ponce Toledo R.I."/>
            <person name="Schleper C."/>
            <person name="Rodrigues Oliveira T."/>
            <person name="Wollweber F."/>
            <person name="Xu J."/>
            <person name="Rittmann S."/>
            <person name="Klingl A."/>
            <person name="Pilhofer M."/>
        </authorList>
    </citation>
    <scope>NUCLEOTIDE SEQUENCE</scope>
    <source>
        <strain evidence="8">B-35</strain>
    </source>
</reference>
<evidence type="ECO:0000256" key="3">
    <source>
        <dbReference type="ARBA" id="ARBA00022980"/>
    </source>
</evidence>
<evidence type="ECO:0000256" key="4">
    <source>
        <dbReference type="ARBA" id="ARBA00023274"/>
    </source>
</evidence>
<evidence type="ECO:0000256" key="2">
    <source>
        <dbReference type="ARBA" id="ARBA00011458"/>
    </source>
</evidence>
<evidence type="ECO:0000259" key="7">
    <source>
        <dbReference type="Pfam" id="PF00177"/>
    </source>
</evidence>
<dbReference type="Pfam" id="PF00177">
    <property type="entry name" value="Ribosomal_S7"/>
    <property type="match status" value="1"/>
</dbReference>
<proteinExistence type="inferred from homology"/>
<comment type="subunit">
    <text evidence="2">Part of the 30S ribosomal subunit.</text>
</comment>
<organism evidence="8 9">
    <name type="scientific">Candidatus Lokiarchaeum ossiferum</name>
    <dbReference type="NCBI Taxonomy" id="2951803"/>
    <lineage>
        <taxon>Archaea</taxon>
        <taxon>Promethearchaeati</taxon>
        <taxon>Promethearchaeota</taxon>
        <taxon>Promethearchaeia</taxon>
        <taxon>Promethearchaeales</taxon>
        <taxon>Promethearchaeaceae</taxon>
        <taxon>Candidatus Lokiarchaeum</taxon>
    </lineage>
</organism>
<accession>A0ABY6HS41</accession>
<dbReference type="PANTHER" id="PTHR11205">
    <property type="entry name" value="RIBOSOMAL PROTEIN S7"/>
    <property type="match status" value="1"/>
</dbReference>
<dbReference type="InterPro" id="IPR005716">
    <property type="entry name" value="Ribosomal_uS7_euk/arc"/>
</dbReference>
<dbReference type="InterPro" id="IPR023798">
    <property type="entry name" value="Ribosomal_uS7_dom"/>
</dbReference>
<comment type="similarity">
    <text evidence="1">Belongs to the universal ribosomal protein uS7 family.</text>
</comment>
<evidence type="ECO:0000256" key="5">
    <source>
        <dbReference type="NCBIfam" id="TIGR01028"/>
    </source>
</evidence>
<dbReference type="EMBL" id="CP104013">
    <property type="protein sequence ID" value="UYP45284.1"/>
    <property type="molecule type" value="Genomic_DNA"/>
</dbReference>
<keyword evidence="4" id="KW-0687">Ribonucleoprotein</keyword>
<evidence type="ECO:0000256" key="6">
    <source>
        <dbReference type="SAM" id="MobiDB-lite"/>
    </source>
</evidence>
<sequence length="248" mass="28139">MAKKKKEKPEEEIVEEEENDEDIESKEEKIDMVVVEDTEEQKLKKLATHGILLFNRWSFEGVEVKDLSLKNYINLDPVIIPHSGGKHQHKKFWKTEHISVVERFINKIMTPGLVGKRIKGRGSSHNMGKKQKIIKMVYNAFALVEYKTGENPIQVLVSAIENAAPREETTRISLGGISYQQAVDIAPQRRVDLAIKLIVQGTVGLAYNNIKTIDELLANELILGARNDANSRSIKRKDEMERVAISAR</sequence>
<name>A0ABY6HS41_9ARCH</name>
<dbReference type="Proteomes" id="UP001208689">
    <property type="component" value="Chromosome"/>
</dbReference>